<keyword evidence="2" id="KW-1185">Reference proteome</keyword>
<organism evidence="1 2">
    <name type="scientific">Ligilactobacillus faecis</name>
    <dbReference type="NCBI Taxonomy" id="762833"/>
    <lineage>
        <taxon>Bacteria</taxon>
        <taxon>Bacillati</taxon>
        <taxon>Bacillota</taxon>
        <taxon>Bacilli</taxon>
        <taxon>Lactobacillales</taxon>
        <taxon>Lactobacillaceae</taxon>
        <taxon>Ligilactobacillus</taxon>
    </lineage>
</organism>
<gene>
    <name evidence="1" type="ORF">AALT52_01465</name>
</gene>
<evidence type="ECO:0000313" key="1">
    <source>
        <dbReference type="EMBL" id="MEY8661567.1"/>
    </source>
</evidence>
<proteinExistence type="predicted"/>
<sequence length="167" mass="19783">MAQNSFSTIFLDNPFNLIEDSDLKILTRNISNIPKYELTIFFKFFLNKNIPLMDLTDYSQLATVLRDFQVTNLLLEFLDYRKLCFSRCYTYAGFFKIFYTFTPLPTANSDLARYISENESNYSQICKQTSKLIKKFETSYPELSEATPRTKYHMELENLKSEIQIMR</sequence>
<reference evidence="1 2" key="1">
    <citation type="submission" date="2024-03" db="EMBL/GenBank/DDBJ databases">
        <title>Mouse gut bacterial collection (mGBC) of GemPharmatech.</title>
        <authorList>
            <person name="He Y."/>
            <person name="Dong L."/>
            <person name="Wu D."/>
            <person name="Gao X."/>
            <person name="Lin Z."/>
        </authorList>
    </citation>
    <scope>NUCLEOTIDE SEQUENCE [LARGE SCALE GENOMIC DNA]</scope>
    <source>
        <strain evidence="1 2">15-30</strain>
    </source>
</reference>
<comment type="caution">
    <text evidence="1">The sequence shown here is derived from an EMBL/GenBank/DDBJ whole genome shotgun (WGS) entry which is preliminary data.</text>
</comment>
<dbReference type="EMBL" id="JBCLUF010000003">
    <property type="protein sequence ID" value="MEY8661567.1"/>
    <property type="molecule type" value="Genomic_DNA"/>
</dbReference>
<protein>
    <submittedName>
        <fullName evidence="1">Uncharacterized protein</fullName>
    </submittedName>
</protein>
<dbReference type="RefSeq" id="WP_369940436.1">
    <property type="nucleotide sequence ID" value="NZ_JBCLUF010000003.1"/>
</dbReference>
<evidence type="ECO:0000313" key="2">
    <source>
        <dbReference type="Proteomes" id="UP001565236"/>
    </source>
</evidence>
<dbReference type="Proteomes" id="UP001565236">
    <property type="component" value="Unassembled WGS sequence"/>
</dbReference>
<name>A0ABV4DM65_9LACO</name>
<accession>A0ABV4DM65</accession>